<feature type="domain" description="Putative plant transposon protein" evidence="2">
    <location>
        <begin position="443"/>
        <end position="598"/>
    </location>
</feature>
<evidence type="ECO:0000259" key="2">
    <source>
        <dbReference type="Pfam" id="PF20167"/>
    </source>
</evidence>
<protein>
    <recommendedName>
        <fullName evidence="2">Putative plant transposon protein domain-containing protein</fullName>
    </recommendedName>
</protein>
<reference evidence="3 4" key="1">
    <citation type="journal article" date="2023" name="Hortic Res">
        <title>The complete reference genome for grapevine (Vitis vinifera L.) genetics and breeding.</title>
        <authorList>
            <person name="Shi X."/>
            <person name="Cao S."/>
            <person name="Wang X."/>
            <person name="Huang S."/>
            <person name="Wang Y."/>
            <person name="Liu Z."/>
            <person name="Liu W."/>
            <person name="Leng X."/>
            <person name="Peng Y."/>
            <person name="Wang N."/>
            <person name="Wang Y."/>
            <person name="Ma Z."/>
            <person name="Xu X."/>
            <person name="Zhang F."/>
            <person name="Xue H."/>
            <person name="Zhong H."/>
            <person name="Wang Y."/>
            <person name="Zhang K."/>
            <person name="Velt A."/>
            <person name="Avia K."/>
            <person name="Holtgrawe D."/>
            <person name="Grimplet J."/>
            <person name="Matus J.T."/>
            <person name="Ware D."/>
            <person name="Wu X."/>
            <person name="Wang H."/>
            <person name="Liu C."/>
            <person name="Fang Y."/>
            <person name="Rustenholz C."/>
            <person name="Cheng Z."/>
            <person name="Xiao H."/>
            <person name="Zhou Y."/>
        </authorList>
    </citation>
    <scope>NUCLEOTIDE SEQUENCE [LARGE SCALE GENOMIC DNA]</scope>
    <source>
        <strain evidence="4">cv. Pinot noir / PN40024</strain>
        <tissue evidence="3">Leaf</tissue>
    </source>
</reference>
<dbReference type="InterPro" id="IPR046796">
    <property type="entry name" value="Transposase_32_dom"/>
</dbReference>
<keyword evidence="4" id="KW-1185">Reference proteome</keyword>
<evidence type="ECO:0000313" key="3">
    <source>
        <dbReference type="EMBL" id="WKA08877.1"/>
    </source>
</evidence>
<dbReference type="Pfam" id="PF20167">
    <property type="entry name" value="Transposase_32"/>
    <property type="match status" value="1"/>
</dbReference>
<dbReference type="EMBL" id="CP126664">
    <property type="protein sequence ID" value="WKA08877.1"/>
    <property type="molecule type" value="Genomic_DNA"/>
</dbReference>
<dbReference type="PANTHER" id="PTHR34835:SF34">
    <property type="entry name" value="OS08G0555500 PROTEIN"/>
    <property type="match status" value="1"/>
</dbReference>
<gene>
    <name evidence="3" type="ORF">VitviT2T_026561</name>
</gene>
<organism evidence="3 4">
    <name type="scientific">Vitis vinifera</name>
    <name type="common">Grape</name>
    <dbReference type="NCBI Taxonomy" id="29760"/>
    <lineage>
        <taxon>Eukaryota</taxon>
        <taxon>Viridiplantae</taxon>
        <taxon>Streptophyta</taxon>
        <taxon>Embryophyta</taxon>
        <taxon>Tracheophyta</taxon>
        <taxon>Spermatophyta</taxon>
        <taxon>Magnoliopsida</taxon>
        <taxon>eudicotyledons</taxon>
        <taxon>Gunneridae</taxon>
        <taxon>Pentapetalae</taxon>
        <taxon>rosids</taxon>
        <taxon>Vitales</taxon>
        <taxon>Vitaceae</taxon>
        <taxon>Viteae</taxon>
        <taxon>Vitis</taxon>
    </lineage>
</organism>
<name>A0ABY9DND5_VITVI</name>
<feature type="compositionally biased region" description="Acidic residues" evidence="1">
    <location>
        <begin position="682"/>
        <end position="705"/>
    </location>
</feature>
<dbReference type="PANTHER" id="PTHR34835">
    <property type="entry name" value="OS07G0283600 PROTEIN-RELATED"/>
    <property type="match status" value="1"/>
</dbReference>
<dbReference type="Proteomes" id="UP001227230">
    <property type="component" value="Chromosome 17"/>
</dbReference>
<feature type="region of interest" description="Disordered" evidence="1">
    <location>
        <begin position="673"/>
        <end position="705"/>
    </location>
</feature>
<accession>A0ABY9DND5</accession>
<proteinExistence type="predicted"/>
<evidence type="ECO:0000313" key="4">
    <source>
        <dbReference type="Proteomes" id="UP001227230"/>
    </source>
</evidence>
<evidence type="ECO:0000256" key="1">
    <source>
        <dbReference type="SAM" id="MobiDB-lite"/>
    </source>
</evidence>
<sequence>MNIRCRCSGRKFLSGIHLLSEVKKDVIRELGFGGLLQLGCKEVNLDLCFWLIKNTNIAYSQLELFGGKKVSLTCHDVGMTMDIPYSGRKLIVDNGTVKASQMSSLQDIESMMVDIDDIEEFKWLFLIFACATLLAPTSHLEAMYVELTNPRIAAWNDFLVKQCIKLELEMLGGFGKVELVSTSAEQDETEKNKAPSVDDPDENEDFDFICARMEATQCQITDAQSHLNSLIASYNRGVKVLRTHFTSSHYCTDEGQLSNCHEHVNESGAPFYTNNPQHSPVHSGGQRISFEDDLGCRNEGASERPNIEEGVFFANEDPLHPGPHNMLVLVQSCMDNNADVTPQASEEIRPRRVKMKVRRHRQRAVACKSPFVQLCVSKYKRLTKEETHVADYVFDESKDPRCHTGMYAILYMQHWDGSGLNRTINSVFCEFDWELDELEVHNNIRNVDEEKYSFHTSFKRVVVRVSPSLIGCTFSLEAPKKAINFCIPEIDIKAMLDTITKELCGHSFQLGTSVEHRSLLPKYRILSLILFHTILNKKGHLNELTLYVLHILFHMAHRRKINLPALIFHNMIKAQRSNVSTRALPYGSTVCWLLQNVGLDFKTLPYDSIPRMQPMSIKMSIDKQATSSLSRRLTKSSHLRDIYAMYKSMNNQLKIVRQQCDCSIAAWKALHPDALPPMSSQTDDEEDGDDDCGDEEDEDAPTDEE</sequence>